<evidence type="ECO:0000256" key="5">
    <source>
        <dbReference type="PROSITE-ProRule" id="PRU10141"/>
    </source>
</evidence>
<keyword evidence="3" id="KW-0418">Kinase</keyword>
<feature type="binding site" evidence="5">
    <location>
        <position position="49"/>
    </location>
    <ligand>
        <name>ATP</name>
        <dbReference type="ChEBI" id="CHEBI:30616"/>
    </ligand>
</feature>
<feature type="compositionally biased region" description="Gly residues" evidence="6">
    <location>
        <begin position="335"/>
        <end position="346"/>
    </location>
</feature>
<evidence type="ECO:0000256" key="3">
    <source>
        <dbReference type="ARBA" id="ARBA00022777"/>
    </source>
</evidence>
<evidence type="ECO:0000256" key="2">
    <source>
        <dbReference type="ARBA" id="ARBA00022741"/>
    </source>
</evidence>
<proteinExistence type="predicted"/>
<dbReference type="CDD" id="cd14014">
    <property type="entry name" value="STKc_PknB_like"/>
    <property type="match status" value="1"/>
</dbReference>
<organism evidence="9 10">
    <name type="scientific">Microbispora bryophytorum</name>
    <dbReference type="NCBI Taxonomy" id="1460882"/>
    <lineage>
        <taxon>Bacteria</taxon>
        <taxon>Bacillati</taxon>
        <taxon>Actinomycetota</taxon>
        <taxon>Actinomycetes</taxon>
        <taxon>Streptosporangiales</taxon>
        <taxon>Streptosporangiaceae</taxon>
        <taxon>Microbispora</taxon>
    </lineage>
</organism>
<comment type="caution">
    <text evidence="9">The sequence shown here is derived from an EMBL/GenBank/DDBJ whole genome shotgun (WGS) entry which is preliminary data.</text>
</comment>
<keyword evidence="7" id="KW-0812">Transmembrane</keyword>
<reference evidence="9" key="1">
    <citation type="journal article" date="2014" name="Int. J. Syst. Evol. Microbiol.">
        <title>Complete genome sequence of Corynebacterium casei LMG S-19264T (=DSM 44701T), isolated from a smear-ripened cheese.</title>
        <authorList>
            <consortium name="US DOE Joint Genome Institute (JGI-PGF)"/>
            <person name="Walter F."/>
            <person name="Albersmeier A."/>
            <person name="Kalinowski J."/>
            <person name="Ruckert C."/>
        </authorList>
    </citation>
    <scope>NUCLEOTIDE SEQUENCE</scope>
    <source>
        <strain evidence="9">CGMCC 4.7138</strain>
    </source>
</reference>
<dbReference type="AlphaFoldDB" id="A0A8H9GYR9"/>
<gene>
    <name evidence="9" type="ORF">GCM10011574_31900</name>
</gene>
<dbReference type="InterPro" id="IPR011009">
    <property type="entry name" value="Kinase-like_dom_sf"/>
</dbReference>
<name>A0A8H9GYR9_9ACTN</name>
<protein>
    <recommendedName>
        <fullName evidence="8">Protein kinase domain-containing protein</fullName>
    </recommendedName>
</protein>
<dbReference type="SUPFAM" id="SSF56112">
    <property type="entry name" value="Protein kinase-like (PK-like)"/>
    <property type="match status" value="1"/>
</dbReference>
<evidence type="ECO:0000313" key="10">
    <source>
        <dbReference type="Proteomes" id="UP000653480"/>
    </source>
</evidence>
<evidence type="ECO:0000256" key="4">
    <source>
        <dbReference type="ARBA" id="ARBA00022840"/>
    </source>
</evidence>
<feature type="compositionally biased region" description="Gly residues" evidence="6">
    <location>
        <begin position="355"/>
        <end position="371"/>
    </location>
</feature>
<evidence type="ECO:0000259" key="8">
    <source>
        <dbReference type="PROSITE" id="PS50011"/>
    </source>
</evidence>
<evidence type="ECO:0000256" key="1">
    <source>
        <dbReference type="ARBA" id="ARBA00022679"/>
    </source>
</evidence>
<feature type="transmembrane region" description="Helical" evidence="7">
    <location>
        <begin position="377"/>
        <end position="398"/>
    </location>
</feature>
<keyword evidence="7" id="KW-1133">Transmembrane helix</keyword>
<sequence>MDAQPSAGDSTATHRRTIGPYVPVRRLGEGGMGIVYLARDPGGRQVALKVMRPELAAQEEFRARFRKEAEAAKRVARFCTAPLLDAGQDGDRHYLVTEYVDGPDLSAVIDAQGPLSGSNLDALAVGVATALAAIHEAGIVHRDLKPSNILLSPLGPRVIDFGVAHLADMLAERTGTVIGTPSYMPPEQARGEPVTSAADVFAWGCVVAYAATGRPPFGGGAAPEVLYRVAHHVPHLTGMDERLRPLVEQALDKDPARRPSAQRLLDRLLGREEVAVEAATRIVTDIWAAPGETTRQAVPGAGAEPYGADGPDGTGLRGTQHSDADQGGTQRSGTEQGGGARGGRGRGGTERSDAGAGGSGAVGSGAGGTGGRRGRRWVPIAVAGGALAVAAAILLLTLRPFGGGTTPKGPLAARDVTFNGSLLHVTVDSVRRRGTSVSVQLTVTLKDGNRWWPRNVFGDQMSGAALVDPPSGSKFVPASKDGGCLCSAIPGQLLNPGDVLPLYATYTGVPEGLDEIGFDVPGFGLFADLPLDDA</sequence>
<dbReference type="InterPro" id="IPR008271">
    <property type="entry name" value="Ser/Thr_kinase_AS"/>
</dbReference>
<dbReference type="InterPro" id="IPR017441">
    <property type="entry name" value="Protein_kinase_ATP_BS"/>
</dbReference>
<dbReference type="PROSITE" id="PS00108">
    <property type="entry name" value="PROTEIN_KINASE_ST"/>
    <property type="match status" value="1"/>
</dbReference>
<feature type="region of interest" description="Disordered" evidence="6">
    <location>
        <begin position="294"/>
        <end position="374"/>
    </location>
</feature>
<dbReference type="Proteomes" id="UP000653480">
    <property type="component" value="Unassembled WGS sequence"/>
</dbReference>
<dbReference type="SMART" id="SM00220">
    <property type="entry name" value="S_TKc"/>
    <property type="match status" value="1"/>
</dbReference>
<dbReference type="GO" id="GO:0005524">
    <property type="term" value="F:ATP binding"/>
    <property type="evidence" value="ECO:0007669"/>
    <property type="project" value="UniProtKB-UniRule"/>
</dbReference>
<accession>A0A8H9GYR9</accession>
<dbReference type="PANTHER" id="PTHR43289">
    <property type="entry name" value="MITOGEN-ACTIVATED PROTEIN KINASE KINASE KINASE 20-RELATED"/>
    <property type="match status" value="1"/>
</dbReference>
<evidence type="ECO:0000313" key="9">
    <source>
        <dbReference type="EMBL" id="GGO12962.1"/>
    </source>
</evidence>
<dbReference type="EMBL" id="BMMN01000005">
    <property type="protein sequence ID" value="GGO12962.1"/>
    <property type="molecule type" value="Genomic_DNA"/>
</dbReference>
<keyword evidence="7" id="KW-0472">Membrane</keyword>
<keyword evidence="2 5" id="KW-0547">Nucleotide-binding</keyword>
<dbReference type="GO" id="GO:0004674">
    <property type="term" value="F:protein serine/threonine kinase activity"/>
    <property type="evidence" value="ECO:0007669"/>
    <property type="project" value="TreeGrafter"/>
</dbReference>
<dbReference type="PROSITE" id="PS50011">
    <property type="entry name" value="PROTEIN_KINASE_DOM"/>
    <property type="match status" value="1"/>
</dbReference>
<dbReference type="PANTHER" id="PTHR43289:SF34">
    <property type="entry name" value="SERINE_THREONINE-PROTEIN KINASE YBDM-RELATED"/>
    <property type="match status" value="1"/>
</dbReference>
<dbReference type="PROSITE" id="PS00107">
    <property type="entry name" value="PROTEIN_KINASE_ATP"/>
    <property type="match status" value="1"/>
</dbReference>
<keyword evidence="1" id="KW-0808">Transferase</keyword>
<keyword evidence="4 5" id="KW-0067">ATP-binding</keyword>
<dbReference type="Gene3D" id="1.10.510.10">
    <property type="entry name" value="Transferase(Phosphotransferase) domain 1"/>
    <property type="match status" value="1"/>
</dbReference>
<evidence type="ECO:0000256" key="7">
    <source>
        <dbReference type="SAM" id="Phobius"/>
    </source>
</evidence>
<dbReference type="RefSeq" id="WP_223853257.1">
    <property type="nucleotide sequence ID" value="NZ_BMMN01000005.1"/>
</dbReference>
<keyword evidence="10" id="KW-1185">Reference proteome</keyword>
<feature type="domain" description="Protein kinase" evidence="8">
    <location>
        <begin position="21"/>
        <end position="269"/>
    </location>
</feature>
<dbReference type="Gene3D" id="3.30.200.20">
    <property type="entry name" value="Phosphorylase Kinase, domain 1"/>
    <property type="match status" value="1"/>
</dbReference>
<evidence type="ECO:0000256" key="6">
    <source>
        <dbReference type="SAM" id="MobiDB-lite"/>
    </source>
</evidence>
<dbReference type="Pfam" id="PF00069">
    <property type="entry name" value="Pkinase"/>
    <property type="match status" value="1"/>
</dbReference>
<reference evidence="9" key="2">
    <citation type="submission" date="2020-09" db="EMBL/GenBank/DDBJ databases">
        <authorList>
            <person name="Sun Q."/>
            <person name="Zhou Y."/>
        </authorList>
    </citation>
    <scope>NUCLEOTIDE SEQUENCE</scope>
    <source>
        <strain evidence="9">CGMCC 4.7138</strain>
    </source>
</reference>
<dbReference type="InterPro" id="IPR000719">
    <property type="entry name" value="Prot_kinase_dom"/>
</dbReference>